<feature type="region of interest" description="Disordered" evidence="1">
    <location>
        <begin position="389"/>
        <end position="419"/>
    </location>
</feature>
<evidence type="ECO:0000256" key="1">
    <source>
        <dbReference type="SAM" id="MobiDB-lite"/>
    </source>
</evidence>
<sequence>MKFDGEELILQKASSVGSGKEGPLSPSFHLIDAKQRSSDVFTSKRVALFEQFTVPYSSFMSSNKLESAQSLSNQYTMTAGFNTTSTHNDKRVRIQTPTFSSCLVSISDGSAVFNEEEAQRCPGQGPEDDGSALLQKNSESVYKEVCCLNEDCQRAILQQSYVNGAYSSIGTLAEGELHEQAVSLRVEGIDHLGKGIPMYEKLKPKNCDIIEQLSQGGAIYEDEGIVSTSYNQPSTIAFGGNKEVENNYSSESLQYDISSERYSKAQNFSGSDVSGYDKQVTDGQNYSTFVSSATHISPCDNTASPAILMPIIIKPKDVIHVVGQQLFWKARKAILRQQEVFSNQVFQLHKLIEVQKLLAKMPSTLMGPIPDSEKASDTPTAIKINLKNNEASNRVSQQTQPIRHPTEVSDDRKRLPESNSMGLDLHMKREPLNSHGAPSLTDASFGRASNSLIPDGISAWGYPMGTLKRPFVYPPEASCFPTVSGFYGVYSMGSSQSSQMAPFNLPFYSSKPGQPVPLFYPTNHCSTPVCHYPFFNPVSNDWFAMDHHSRAAFLSSSDKIGPANSIPSIIMKIEPSSQTSHPAGSHVSYRQHMSKSSGQVENKSVRPIPTMCLSKDYILRKPSPKHKSECGPAMKTGGFESGANDDTETCDHPMVTEVQLPSSKRDDKSETMCSSERNVLNLFPLEPISRASNERDGQMDKCYKANSSAVIKAIPLPALAASQSAAGILLSIQRERKL</sequence>
<proteinExistence type="predicted"/>
<dbReference type="PANTHER" id="PTHR34281">
    <property type="entry name" value="PROTEIN EARLY FLOWERING 3"/>
    <property type="match status" value="1"/>
</dbReference>
<comment type="caution">
    <text evidence="2">The sequence shown here is derived from an EMBL/GenBank/DDBJ whole genome shotgun (WGS) entry which is preliminary data.</text>
</comment>
<feature type="region of interest" description="Disordered" evidence="1">
    <location>
        <begin position="623"/>
        <end position="650"/>
    </location>
</feature>
<protein>
    <recommendedName>
        <fullName evidence="4">ELF3-like protein 2</fullName>
    </recommendedName>
</protein>
<name>A0A8T2TC83_CERRI</name>
<evidence type="ECO:0008006" key="4">
    <source>
        <dbReference type="Google" id="ProtNLM"/>
    </source>
</evidence>
<keyword evidence="3" id="KW-1185">Reference proteome</keyword>
<evidence type="ECO:0000313" key="3">
    <source>
        <dbReference type="Proteomes" id="UP000825935"/>
    </source>
</evidence>
<dbReference type="InterPro" id="IPR039319">
    <property type="entry name" value="ELF3-like"/>
</dbReference>
<dbReference type="EMBL" id="CM035419">
    <property type="protein sequence ID" value="KAH7414768.1"/>
    <property type="molecule type" value="Genomic_DNA"/>
</dbReference>
<feature type="compositionally biased region" description="Basic and acidic residues" evidence="1">
    <location>
        <begin position="404"/>
        <end position="416"/>
    </location>
</feature>
<evidence type="ECO:0000313" key="2">
    <source>
        <dbReference type="EMBL" id="KAH7414768.1"/>
    </source>
</evidence>
<dbReference type="OrthoDB" id="1939092at2759"/>
<dbReference type="PANTHER" id="PTHR34281:SF2">
    <property type="entry name" value="PROTEIN EARLY FLOWERING 3"/>
    <property type="match status" value="1"/>
</dbReference>
<gene>
    <name evidence="2" type="ORF">KP509_14G010200</name>
</gene>
<dbReference type="AlphaFoldDB" id="A0A8T2TC83"/>
<accession>A0A8T2TC83</accession>
<organism evidence="2 3">
    <name type="scientific">Ceratopteris richardii</name>
    <name type="common">Triangle waterfern</name>
    <dbReference type="NCBI Taxonomy" id="49495"/>
    <lineage>
        <taxon>Eukaryota</taxon>
        <taxon>Viridiplantae</taxon>
        <taxon>Streptophyta</taxon>
        <taxon>Embryophyta</taxon>
        <taxon>Tracheophyta</taxon>
        <taxon>Polypodiopsida</taxon>
        <taxon>Polypodiidae</taxon>
        <taxon>Polypodiales</taxon>
        <taxon>Pteridineae</taxon>
        <taxon>Pteridaceae</taxon>
        <taxon>Parkerioideae</taxon>
        <taxon>Ceratopteris</taxon>
    </lineage>
</organism>
<feature type="compositionally biased region" description="Polar residues" evidence="1">
    <location>
        <begin position="389"/>
        <end position="401"/>
    </location>
</feature>
<reference evidence="2" key="1">
    <citation type="submission" date="2021-08" db="EMBL/GenBank/DDBJ databases">
        <title>WGS assembly of Ceratopteris richardii.</title>
        <authorList>
            <person name="Marchant D.B."/>
            <person name="Chen G."/>
            <person name="Jenkins J."/>
            <person name="Shu S."/>
            <person name="Leebens-Mack J."/>
            <person name="Grimwood J."/>
            <person name="Schmutz J."/>
            <person name="Soltis P."/>
            <person name="Soltis D."/>
            <person name="Chen Z.-H."/>
        </authorList>
    </citation>
    <scope>NUCLEOTIDE SEQUENCE</scope>
    <source>
        <strain evidence="2">Whitten #5841</strain>
        <tissue evidence="2">Leaf</tissue>
    </source>
</reference>
<dbReference type="Proteomes" id="UP000825935">
    <property type="component" value="Chromosome 14"/>
</dbReference>